<name>A0A6C0ECE0_9ZZZZ</name>
<accession>A0A6C0ECE0</accession>
<proteinExistence type="predicted"/>
<organism evidence="1">
    <name type="scientific">viral metagenome</name>
    <dbReference type="NCBI Taxonomy" id="1070528"/>
    <lineage>
        <taxon>unclassified sequences</taxon>
        <taxon>metagenomes</taxon>
        <taxon>organismal metagenomes</taxon>
    </lineage>
</organism>
<dbReference type="EMBL" id="MN739784">
    <property type="protein sequence ID" value="QHT26301.1"/>
    <property type="molecule type" value="Genomic_DNA"/>
</dbReference>
<dbReference type="AlphaFoldDB" id="A0A6C0ECE0"/>
<protein>
    <submittedName>
        <fullName evidence="1">Uncharacterized protein</fullName>
    </submittedName>
</protein>
<evidence type="ECO:0000313" key="1">
    <source>
        <dbReference type="EMBL" id="QHT26301.1"/>
    </source>
</evidence>
<sequence>MKFKLINPYIIGQFNTEYDTKNALDAVKQFWSDLSPHLTNNVPNLVVTLQSGGDLYHYSIKEKFNSNKTSTYSIQNVNVKLTDKQKDNLLEQISSLKGKEENIQSGGRKKRYESTKVKLLDDSSSSSSSDSDSDYYDYKRYKRLSQPIGYWWYNPFVYKSITTKIYTPTFNVPLTPYVAIATLTLD</sequence>
<reference evidence="1" key="1">
    <citation type="journal article" date="2020" name="Nature">
        <title>Giant virus diversity and host interactions through global metagenomics.</title>
        <authorList>
            <person name="Schulz F."/>
            <person name="Roux S."/>
            <person name="Paez-Espino D."/>
            <person name="Jungbluth S."/>
            <person name="Walsh D.A."/>
            <person name="Denef V.J."/>
            <person name="McMahon K.D."/>
            <person name="Konstantinidis K.T."/>
            <person name="Eloe-Fadrosh E.A."/>
            <person name="Kyrpides N.C."/>
            <person name="Woyke T."/>
        </authorList>
    </citation>
    <scope>NUCLEOTIDE SEQUENCE</scope>
    <source>
        <strain evidence="1">GVMAG-M-3300023179-27</strain>
    </source>
</reference>